<keyword evidence="5" id="KW-0029">Amino-acid transport</keyword>
<name>A0A7X6DFN0_9BURK</name>
<evidence type="ECO:0000256" key="2">
    <source>
        <dbReference type="ARBA" id="ARBA00022448"/>
    </source>
</evidence>
<feature type="transmembrane region" description="Helical" evidence="9">
    <location>
        <begin position="148"/>
        <end position="165"/>
    </location>
</feature>
<keyword evidence="3" id="KW-1003">Cell membrane</keyword>
<comment type="caution">
    <text evidence="10">The sequence shown here is derived from an EMBL/GenBank/DDBJ whole genome shotgun (WGS) entry which is preliminary data.</text>
</comment>
<dbReference type="GO" id="GO:0022857">
    <property type="term" value="F:transmembrane transporter activity"/>
    <property type="evidence" value="ECO:0007669"/>
    <property type="project" value="InterPro"/>
</dbReference>
<feature type="transmembrane region" description="Helical" evidence="9">
    <location>
        <begin position="13"/>
        <end position="33"/>
    </location>
</feature>
<protein>
    <submittedName>
        <fullName evidence="10">Branched-chain amino acid ABC transporter permease</fullName>
    </submittedName>
</protein>
<keyword evidence="7 9" id="KW-0472">Membrane</keyword>
<dbReference type="CDD" id="cd06582">
    <property type="entry name" value="TM_PBP1_LivH_like"/>
    <property type="match status" value="1"/>
</dbReference>
<evidence type="ECO:0000313" key="10">
    <source>
        <dbReference type="EMBL" id="NKE66301.1"/>
    </source>
</evidence>
<dbReference type="Pfam" id="PF02653">
    <property type="entry name" value="BPD_transp_2"/>
    <property type="match status" value="1"/>
</dbReference>
<comment type="subcellular location">
    <subcellularLocation>
        <location evidence="1">Cell membrane</location>
        <topology evidence="1">Multi-pass membrane protein</topology>
    </subcellularLocation>
</comment>
<dbReference type="GO" id="GO:0005886">
    <property type="term" value="C:plasma membrane"/>
    <property type="evidence" value="ECO:0007669"/>
    <property type="project" value="UniProtKB-SubCell"/>
</dbReference>
<keyword evidence="11" id="KW-1185">Reference proteome</keyword>
<organism evidence="10 11">
    <name type="scientific">Ramlibacter lithotrophicus</name>
    <dbReference type="NCBI Taxonomy" id="2606681"/>
    <lineage>
        <taxon>Bacteria</taxon>
        <taxon>Pseudomonadati</taxon>
        <taxon>Pseudomonadota</taxon>
        <taxon>Betaproteobacteria</taxon>
        <taxon>Burkholderiales</taxon>
        <taxon>Comamonadaceae</taxon>
        <taxon>Ramlibacter</taxon>
    </lineage>
</organism>
<evidence type="ECO:0000256" key="7">
    <source>
        <dbReference type="ARBA" id="ARBA00023136"/>
    </source>
</evidence>
<feature type="transmembrane region" description="Helical" evidence="9">
    <location>
        <begin position="40"/>
        <end position="57"/>
    </location>
</feature>
<feature type="transmembrane region" description="Helical" evidence="9">
    <location>
        <begin position="63"/>
        <end position="85"/>
    </location>
</feature>
<dbReference type="Proteomes" id="UP000521868">
    <property type="component" value="Unassembled WGS sequence"/>
</dbReference>
<evidence type="ECO:0000256" key="8">
    <source>
        <dbReference type="ARBA" id="ARBA00037998"/>
    </source>
</evidence>
<dbReference type="PANTHER" id="PTHR11795:SF451">
    <property type="entry name" value="ABC TRANSPORTER PERMEASE PROTEIN"/>
    <property type="match status" value="1"/>
</dbReference>
<evidence type="ECO:0000256" key="1">
    <source>
        <dbReference type="ARBA" id="ARBA00004651"/>
    </source>
</evidence>
<proteinExistence type="inferred from homology"/>
<evidence type="ECO:0000256" key="3">
    <source>
        <dbReference type="ARBA" id="ARBA00022475"/>
    </source>
</evidence>
<evidence type="ECO:0000313" key="11">
    <source>
        <dbReference type="Proteomes" id="UP000521868"/>
    </source>
</evidence>
<keyword evidence="2" id="KW-0813">Transport</keyword>
<gene>
    <name evidence="10" type="ORF">RAMLITH_10755</name>
</gene>
<evidence type="ECO:0000256" key="9">
    <source>
        <dbReference type="SAM" id="Phobius"/>
    </source>
</evidence>
<dbReference type="RefSeq" id="WP_168107416.1">
    <property type="nucleotide sequence ID" value="NZ_VTOX01000003.1"/>
</dbReference>
<dbReference type="AlphaFoldDB" id="A0A7X6DFN0"/>
<keyword evidence="6 9" id="KW-1133">Transmembrane helix</keyword>
<evidence type="ECO:0000256" key="5">
    <source>
        <dbReference type="ARBA" id="ARBA00022970"/>
    </source>
</evidence>
<feature type="transmembrane region" description="Helical" evidence="9">
    <location>
        <begin position="270"/>
        <end position="288"/>
    </location>
</feature>
<dbReference type="EMBL" id="VTOX01000003">
    <property type="protein sequence ID" value="NKE66301.1"/>
    <property type="molecule type" value="Genomic_DNA"/>
</dbReference>
<feature type="transmembrane region" description="Helical" evidence="9">
    <location>
        <begin position="97"/>
        <end position="116"/>
    </location>
</feature>
<evidence type="ECO:0000256" key="4">
    <source>
        <dbReference type="ARBA" id="ARBA00022692"/>
    </source>
</evidence>
<accession>A0A7X6DFN0</accession>
<sequence length="296" mass="30717">MNPGFDWAALAEFSIVGLLSGGLLAMIALGFVLIYKGTGVINFAMGEFMMLGAYFFYTANVMWGLPLAVALVLSFAAVAVAAAVIERGVLRPLAGQPVISVLMATIGLASAIHGAVDAVWGGRNYELPSLLPRAPIILGDVLIPGKTLWSFLMAMAVIAGFVLYFRFSRTGVSMRAAASDPTTAYVLGIDVRATQRLTWIFAGVVGALAGIIVASTTSLSPAVGSAALGVLAIIILGGLDSIPGAIVAGLIVGMIESLTAGYLGGKVRDIVPYATVLVILLVRPYGLFGTRQIERL</sequence>
<feature type="transmembrane region" description="Helical" evidence="9">
    <location>
        <begin position="197"/>
        <end position="216"/>
    </location>
</feature>
<dbReference type="InterPro" id="IPR001851">
    <property type="entry name" value="ABC_transp_permease"/>
</dbReference>
<dbReference type="GO" id="GO:0006865">
    <property type="term" value="P:amino acid transport"/>
    <property type="evidence" value="ECO:0007669"/>
    <property type="project" value="UniProtKB-KW"/>
</dbReference>
<dbReference type="InterPro" id="IPR052157">
    <property type="entry name" value="BCAA_transport_permease"/>
</dbReference>
<dbReference type="PANTHER" id="PTHR11795">
    <property type="entry name" value="BRANCHED-CHAIN AMINO ACID TRANSPORT SYSTEM PERMEASE PROTEIN LIVH"/>
    <property type="match status" value="1"/>
</dbReference>
<comment type="similarity">
    <text evidence="8">Belongs to the binding-protein-dependent transport system permease family. LivHM subfamily.</text>
</comment>
<evidence type="ECO:0000256" key="6">
    <source>
        <dbReference type="ARBA" id="ARBA00022989"/>
    </source>
</evidence>
<reference evidence="10 11" key="1">
    <citation type="journal article" date="2020" name="Nature">
        <title>Bacterial chemolithoautotrophy via manganese oxidation.</title>
        <authorList>
            <person name="Yu H."/>
            <person name="Leadbetter J.R."/>
        </authorList>
    </citation>
    <scope>NUCLEOTIDE SEQUENCE [LARGE SCALE GENOMIC DNA]</scope>
    <source>
        <strain evidence="10 11">RBP-1</strain>
    </source>
</reference>
<keyword evidence="4 9" id="KW-0812">Transmembrane</keyword>